<name>D5WLV4_PARAM</name>
<dbReference type="RefSeq" id="WP_013093987.1">
    <property type="nucleotide sequence ID" value="NC_014119.1"/>
</dbReference>
<gene>
    <name evidence="1" type="ordered locus">BC1002_6343</name>
</gene>
<proteinExistence type="predicted"/>
<dbReference type="STRING" id="640511.BC1002_6343"/>
<dbReference type="HOGENOM" id="CLU_2080379_0_0_4"/>
<dbReference type="GeneID" id="301097438"/>
<reference evidence="1 2" key="2">
    <citation type="journal article" date="2012" name="J. Bacteriol.">
        <title>Genome Sequences of Burkholderia sp. Strains CCGE1002 and H160, Isolated from Legume Nodules in Mexico and Brazil.</title>
        <authorList>
            <person name="Ormeno-Orrillo E."/>
            <person name="Rogel M.A."/>
            <person name="Chueire L.M."/>
            <person name="Tiedje J.M."/>
            <person name="Martinez-Romero E."/>
            <person name="Hungria M."/>
        </authorList>
    </citation>
    <scope>NUCLEOTIDE SEQUENCE [LARGE SCALE GENOMIC DNA]</scope>
    <source>
        <strain evidence="1 2">CCGE1002</strain>
    </source>
</reference>
<dbReference type="Proteomes" id="UP000002190">
    <property type="component" value="Chromosome 3"/>
</dbReference>
<evidence type="ECO:0000313" key="1">
    <source>
        <dbReference type="EMBL" id="ADG20200.1"/>
    </source>
</evidence>
<protein>
    <submittedName>
        <fullName evidence="1">Uncharacterized protein</fullName>
    </submittedName>
</protein>
<dbReference type="EMBL" id="CP002015">
    <property type="protein sequence ID" value="ADG20200.1"/>
    <property type="molecule type" value="Genomic_DNA"/>
</dbReference>
<dbReference type="KEGG" id="bge:BC1002_6343"/>
<reference evidence="2" key="1">
    <citation type="submission" date="2010-04" db="EMBL/GenBank/DDBJ databases">
        <title>Complete sequence of chromosome 3 of Burkholderia sp. CCGE1002.</title>
        <authorList>
            <consortium name="US DOE Joint Genome Institute"/>
            <person name="Lucas S."/>
            <person name="Copeland A."/>
            <person name="Lapidus A."/>
            <person name="Cheng J.-F."/>
            <person name="Bruce D."/>
            <person name="Goodwin L."/>
            <person name="Pitluck S."/>
            <person name="Chertkov O."/>
            <person name="Detter J.C."/>
            <person name="Han C."/>
            <person name="Tapia R."/>
            <person name="Land M."/>
            <person name="Hauser L."/>
            <person name="Kyrpides N."/>
            <person name="Ovchinnikova G."/>
            <person name="Martinez-Romero E."/>
            <person name="Hernandez M.A.R."/>
            <person name="Tiedje J.M."/>
            <person name="Woyke T."/>
        </authorList>
    </citation>
    <scope>NUCLEOTIDE SEQUENCE [LARGE SCALE GENOMIC DNA]</scope>
    <source>
        <strain evidence="2">CCGE1002</strain>
    </source>
</reference>
<dbReference type="AlphaFoldDB" id="D5WLV4"/>
<evidence type="ECO:0000313" key="2">
    <source>
        <dbReference type="Proteomes" id="UP000002190"/>
    </source>
</evidence>
<organism evidence="1 2">
    <name type="scientific">Paraburkholderia atlantica</name>
    <dbReference type="NCBI Taxonomy" id="2654982"/>
    <lineage>
        <taxon>Bacteria</taxon>
        <taxon>Pseudomonadati</taxon>
        <taxon>Pseudomonadota</taxon>
        <taxon>Betaproteobacteria</taxon>
        <taxon>Burkholderiales</taxon>
        <taxon>Burkholderiaceae</taxon>
        <taxon>Paraburkholderia</taxon>
    </lineage>
</organism>
<sequence>MATFPQGFYISLVAPIDGSLEFTTDPFDPGTNVFASISLNQIDTLFEGKFPDSTFTATSYIGWWTFYLPDGTESPQQDGSGFTQNSALLQNVARINFVLFAERAWAIAQISIFAEQA</sequence>
<accession>D5WLV4</accession>